<dbReference type="AlphaFoldDB" id="A0A7G2CEB8"/>
<dbReference type="SUPFAM" id="SSF54001">
    <property type="entry name" value="Cysteine proteinases"/>
    <property type="match status" value="1"/>
</dbReference>
<feature type="active site" evidence="2 3">
    <location>
        <position position="61"/>
    </location>
</feature>
<sequence>MYFPPVKQSLARPGLETMRQVDEYFWQRPEHFLPASWRDKIRLFDSTIGPRDIDQGSLGDCYFLCACASLAEHKKDIEAIFFNHHSSCTKAKEEKHGGWRVILNLHGWWKQIVIDSYLPSRSMLPAFGRNRRRPNELWPSFLEKAYAKGYGSYQAIEAGHPWQAQEDLTGYPGYSVDTLWQEAVEDSDAAARLFKMLERWNEKQYLISIATPTTSKTTINARRRQQQVNLEALFDKAGLATGHAYTVLDIKYFPLHRLCLLKIRNPWGNSVEWSGDWGDNSDMWKKYPTIKIACKPDKKANGVFWMEWNDVINFFDSGSVCFRQGSWIKTWHNYRVFSRFQGNTPELALEIVCDDYLDAFFTIHQKDKRGLPASDSDSKYAAIMISLFEADPLEATQTLVACSGGNPEEPNLKYTFELTRSTSIRYELKKGKRYFLVPRRLTSANGNNQPTKPFIISMHSSHKLSSGSCLGKPTTVNFVKLDPNNEVFRNLPKFQVGTLTTVTSIYQVRHGTDFFDTREGTSFTEGKKVNNVEYENMI</sequence>
<dbReference type="PANTHER" id="PTHR10183">
    <property type="entry name" value="CALPAIN"/>
    <property type="match status" value="1"/>
</dbReference>
<evidence type="ECO:0000259" key="4">
    <source>
        <dbReference type="PROSITE" id="PS50203"/>
    </source>
</evidence>
<organism evidence="5 6">
    <name type="scientific">Angomonas deanei</name>
    <dbReference type="NCBI Taxonomy" id="59799"/>
    <lineage>
        <taxon>Eukaryota</taxon>
        <taxon>Discoba</taxon>
        <taxon>Euglenozoa</taxon>
        <taxon>Kinetoplastea</taxon>
        <taxon>Metakinetoplastina</taxon>
        <taxon>Trypanosomatida</taxon>
        <taxon>Trypanosomatidae</taxon>
        <taxon>Strigomonadinae</taxon>
        <taxon>Angomonas</taxon>
    </lineage>
</organism>
<dbReference type="PRINTS" id="PR00704">
    <property type="entry name" value="CALPAIN"/>
</dbReference>
<dbReference type="GO" id="GO:0004198">
    <property type="term" value="F:calcium-dependent cysteine-type endopeptidase activity"/>
    <property type="evidence" value="ECO:0007669"/>
    <property type="project" value="InterPro"/>
</dbReference>
<dbReference type="OrthoDB" id="424753at2759"/>
<evidence type="ECO:0000256" key="1">
    <source>
        <dbReference type="ARBA" id="ARBA00007623"/>
    </source>
</evidence>
<dbReference type="InterPro" id="IPR000169">
    <property type="entry name" value="Pept_cys_AS"/>
</dbReference>
<dbReference type="PROSITE" id="PS50203">
    <property type="entry name" value="CALPAIN_CAT"/>
    <property type="match status" value="1"/>
</dbReference>
<feature type="active site" evidence="2 3">
    <location>
        <position position="265"/>
    </location>
</feature>
<dbReference type="CDD" id="cd00044">
    <property type="entry name" value="CysPc"/>
    <property type="match status" value="1"/>
</dbReference>
<feature type="active site" evidence="2 3">
    <location>
        <position position="243"/>
    </location>
</feature>
<name>A0A7G2CEB8_9TRYP</name>
<evidence type="ECO:0000256" key="2">
    <source>
        <dbReference type="PIRSR" id="PIRSR622684-1"/>
    </source>
</evidence>
<keyword evidence="3" id="KW-0378">Hydrolase</keyword>
<protein>
    <submittedName>
        <fullName evidence="5">Calpain family cysteine protease, putative</fullName>
    </submittedName>
</protein>
<dbReference type="Proteomes" id="UP000515908">
    <property type="component" value="Chromosome 08"/>
</dbReference>
<dbReference type="VEuPathDB" id="TriTrypDB:ADEAN_000480500"/>
<dbReference type="InterPro" id="IPR038765">
    <property type="entry name" value="Papain-like_cys_pep_sf"/>
</dbReference>
<proteinExistence type="inferred from homology"/>
<dbReference type="SMART" id="SM00230">
    <property type="entry name" value="CysPc"/>
    <property type="match status" value="1"/>
</dbReference>
<dbReference type="PANTHER" id="PTHR10183:SF423">
    <property type="entry name" value="LEUCINE-RICH REPEAT PROTEIN (LRRP)"/>
    <property type="match status" value="1"/>
</dbReference>
<feature type="domain" description="Calpain catalytic" evidence="4">
    <location>
        <begin position="1"/>
        <end position="324"/>
    </location>
</feature>
<dbReference type="GO" id="GO:0006508">
    <property type="term" value="P:proteolysis"/>
    <property type="evidence" value="ECO:0007669"/>
    <property type="project" value="UniProtKB-KW"/>
</dbReference>
<dbReference type="InterPro" id="IPR022684">
    <property type="entry name" value="Calpain_cysteine_protease"/>
</dbReference>
<dbReference type="InterPro" id="IPR001300">
    <property type="entry name" value="Peptidase_C2_calpain_cat"/>
</dbReference>
<dbReference type="PROSITE" id="PS00139">
    <property type="entry name" value="THIOL_PROTEASE_CYS"/>
    <property type="match status" value="1"/>
</dbReference>
<comment type="similarity">
    <text evidence="1">Belongs to the peptidase C2 family.</text>
</comment>
<keyword evidence="3" id="KW-0788">Thiol protease</keyword>
<keyword evidence="3 5" id="KW-0645">Protease</keyword>
<dbReference type="Gene3D" id="3.90.70.10">
    <property type="entry name" value="Cysteine proteinases"/>
    <property type="match status" value="1"/>
</dbReference>
<dbReference type="EMBL" id="LR877152">
    <property type="protein sequence ID" value="CAD2217327.1"/>
    <property type="molecule type" value="Genomic_DNA"/>
</dbReference>
<keyword evidence="6" id="KW-1185">Reference proteome</keyword>
<accession>A0A7G2CEB8</accession>
<evidence type="ECO:0000313" key="5">
    <source>
        <dbReference type="EMBL" id="CAD2217327.1"/>
    </source>
</evidence>
<gene>
    <name evidence="5" type="ORF">ADEAN_000480500</name>
</gene>
<reference evidence="5 6" key="1">
    <citation type="submission" date="2020-08" db="EMBL/GenBank/DDBJ databases">
        <authorList>
            <person name="Newling K."/>
            <person name="Davey J."/>
            <person name="Forrester S."/>
        </authorList>
    </citation>
    <scope>NUCLEOTIDE SEQUENCE [LARGE SCALE GENOMIC DNA]</scope>
    <source>
        <strain evidence="6">Crithidia deanei Carvalho (ATCC PRA-265)</strain>
    </source>
</reference>
<dbReference type="Pfam" id="PF00648">
    <property type="entry name" value="Peptidase_C2"/>
    <property type="match status" value="1"/>
</dbReference>
<evidence type="ECO:0000256" key="3">
    <source>
        <dbReference type="PROSITE-ProRule" id="PRU00239"/>
    </source>
</evidence>
<evidence type="ECO:0000313" key="6">
    <source>
        <dbReference type="Proteomes" id="UP000515908"/>
    </source>
</evidence>